<sequence length="362" mass="38297">MDCVPTLPLPVSTESALAQVRARLEEYVARCVAGASGPESERLWRVAGDSLRGGKLVRPAILLVAAEALDGEEHRAVDSGARLDLAVAVELLHSAFLLHDDVIDHDVLRRGEPNLIGRAHEVAGQELGRASHRRLGEAAGILAADVLLADAHQLVARLDVPHDVRLRMLDVLGETLAQSVAGELADVLYSLPETSPDVEAVLAMSARKTGVYTVRLPLLLALAVAGARVPTGLEEYCTSLGLAFQLQDDVLGVFGDPEEVGKDPYSDIREGKVTALVAWVRAGADWPRLASLLGRGDLTAREAQEAVDLIESSGARAAVEQDAAMHLADALAQAARIGEQPGYAAFGAVLEGVARAIAERRS</sequence>
<proteinExistence type="inferred from homology"/>
<evidence type="ECO:0000256" key="1">
    <source>
        <dbReference type="ARBA" id="ARBA00001946"/>
    </source>
</evidence>
<dbReference type="CDD" id="cd00685">
    <property type="entry name" value="Trans_IPPS_HT"/>
    <property type="match status" value="1"/>
</dbReference>
<evidence type="ECO:0000256" key="6">
    <source>
        <dbReference type="RuleBase" id="RU004466"/>
    </source>
</evidence>
<dbReference type="InterPro" id="IPR033749">
    <property type="entry name" value="Polyprenyl_synt_CS"/>
</dbReference>
<dbReference type="InterPro" id="IPR008949">
    <property type="entry name" value="Isoprenoid_synthase_dom_sf"/>
</dbReference>
<protein>
    <submittedName>
        <fullName evidence="7">Polyprenyl synthetase family protein</fullName>
    </submittedName>
</protein>
<evidence type="ECO:0000256" key="2">
    <source>
        <dbReference type="ARBA" id="ARBA00006706"/>
    </source>
</evidence>
<comment type="cofactor">
    <cofactor evidence="1">
        <name>Mg(2+)</name>
        <dbReference type="ChEBI" id="CHEBI:18420"/>
    </cofactor>
</comment>
<evidence type="ECO:0000313" key="7">
    <source>
        <dbReference type="EMBL" id="TNU75084.1"/>
    </source>
</evidence>
<dbReference type="PANTHER" id="PTHR12001:SF85">
    <property type="entry name" value="SHORT CHAIN ISOPRENYL DIPHOSPHATE SYNTHASE"/>
    <property type="match status" value="1"/>
</dbReference>
<keyword evidence="8" id="KW-1185">Reference proteome</keyword>
<dbReference type="EMBL" id="VENP01000016">
    <property type="protein sequence ID" value="TNU75084.1"/>
    <property type="molecule type" value="Genomic_DNA"/>
</dbReference>
<dbReference type="Pfam" id="PF00348">
    <property type="entry name" value="polyprenyl_synt"/>
    <property type="match status" value="1"/>
</dbReference>
<evidence type="ECO:0000256" key="3">
    <source>
        <dbReference type="ARBA" id="ARBA00022679"/>
    </source>
</evidence>
<evidence type="ECO:0000256" key="4">
    <source>
        <dbReference type="ARBA" id="ARBA00022723"/>
    </source>
</evidence>
<organism evidence="7 8">
    <name type="scientific">Miniimonas arenae</name>
    <dbReference type="NCBI Taxonomy" id="676201"/>
    <lineage>
        <taxon>Bacteria</taxon>
        <taxon>Bacillati</taxon>
        <taxon>Actinomycetota</taxon>
        <taxon>Actinomycetes</taxon>
        <taxon>Micrococcales</taxon>
        <taxon>Beutenbergiaceae</taxon>
        <taxon>Miniimonas</taxon>
    </lineage>
</organism>
<keyword evidence="3 6" id="KW-0808">Transferase</keyword>
<dbReference type="GO" id="GO:0008299">
    <property type="term" value="P:isoprenoid biosynthetic process"/>
    <property type="evidence" value="ECO:0007669"/>
    <property type="project" value="InterPro"/>
</dbReference>
<gene>
    <name evidence="7" type="ORF">FH969_05955</name>
</gene>
<comment type="similarity">
    <text evidence="2 6">Belongs to the FPP/GGPP synthase family.</text>
</comment>
<name>A0A5C5BCE1_9MICO</name>
<keyword evidence="5" id="KW-0460">Magnesium</keyword>
<dbReference type="PROSITE" id="PS00444">
    <property type="entry name" value="POLYPRENYL_SYNTHASE_2"/>
    <property type="match status" value="1"/>
</dbReference>
<dbReference type="Proteomes" id="UP000313849">
    <property type="component" value="Unassembled WGS sequence"/>
</dbReference>
<evidence type="ECO:0000256" key="5">
    <source>
        <dbReference type="ARBA" id="ARBA00022842"/>
    </source>
</evidence>
<dbReference type="Gene3D" id="1.10.600.10">
    <property type="entry name" value="Farnesyl Diphosphate Synthase"/>
    <property type="match status" value="1"/>
</dbReference>
<dbReference type="AlphaFoldDB" id="A0A5C5BCE1"/>
<comment type="caution">
    <text evidence="7">The sequence shown here is derived from an EMBL/GenBank/DDBJ whole genome shotgun (WGS) entry which is preliminary data.</text>
</comment>
<dbReference type="InterPro" id="IPR000092">
    <property type="entry name" value="Polyprenyl_synt"/>
</dbReference>
<dbReference type="PANTHER" id="PTHR12001">
    <property type="entry name" value="GERANYLGERANYL PYROPHOSPHATE SYNTHASE"/>
    <property type="match status" value="1"/>
</dbReference>
<reference evidence="7 8" key="1">
    <citation type="submission" date="2019-06" db="EMBL/GenBank/DDBJ databases">
        <title>Draft genome sequence of Miniimonas arenae KCTC 19750T isolated from sea sand.</title>
        <authorList>
            <person name="Park S.-J."/>
        </authorList>
    </citation>
    <scope>NUCLEOTIDE SEQUENCE [LARGE SCALE GENOMIC DNA]</scope>
    <source>
        <strain evidence="7 8">KCTC 19750</strain>
    </source>
</reference>
<accession>A0A5C5BCE1</accession>
<dbReference type="OrthoDB" id="4497239at2"/>
<dbReference type="SFLD" id="SFLDS00005">
    <property type="entry name" value="Isoprenoid_Synthase_Type_I"/>
    <property type="match status" value="1"/>
</dbReference>
<dbReference type="SUPFAM" id="SSF48576">
    <property type="entry name" value="Terpenoid synthases"/>
    <property type="match status" value="1"/>
</dbReference>
<evidence type="ECO:0000313" key="8">
    <source>
        <dbReference type="Proteomes" id="UP000313849"/>
    </source>
</evidence>
<dbReference type="GO" id="GO:0004659">
    <property type="term" value="F:prenyltransferase activity"/>
    <property type="evidence" value="ECO:0007669"/>
    <property type="project" value="InterPro"/>
</dbReference>
<dbReference type="PROSITE" id="PS00723">
    <property type="entry name" value="POLYPRENYL_SYNTHASE_1"/>
    <property type="match status" value="1"/>
</dbReference>
<dbReference type="GO" id="GO:0046872">
    <property type="term" value="F:metal ion binding"/>
    <property type="evidence" value="ECO:0007669"/>
    <property type="project" value="UniProtKB-KW"/>
</dbReference>
<keyword evidence="4" id="KW-0479">Metal-binding</keyword>